<dbReference type="InterPro" id="IPR006130">
    <property type="entry name" value="Asp/Orn_carbamoylTrfase"/>
</dbReference>
<gene>
    <name evidence="7" type="primary">pyrB</name>
    <name evidence="10" type="ORF">ETI04_00180</name>
</gene>
<dbReference type="AlphaFoldDB" id="A0A4R6C689"/>
<dbReference type="GO" id="GO:0044205">
    <property type="term" value="P:'de novo' UMP biosynthetic process"/>
    <property type="evidence" value="ECO:0007669"/>
    <property type="project" value="UniProtKB-UniRule"/>
</dbReference>
<dbReference type="InterPro" id="IPR006131">
    <property type="entry name" value="Asp_carbamoyltransf_Asp/Orn-bd"/>
</dbReference>
<organism evidence="10 11">
    <name type="scientific">Macrococcoides canis</name>
    <dbReference type="NCBI Taxonomy" id="1855823"/>
    <lineage>
        <taxon>Bacteria</taxon>
        <taxon>Bacillati</taxon>
        <taxon>Bacillota</taxon>
        <taxon>Bacilli</taxon>
        <taxon>Bacillales</taxon>
        <taxon>Staphylococcaceae</taxon>
        <taxon>Macrococcoides</taxon>
    </lineage>
</organism>
<feature type="binding site" evidence="7">
    <location>
        <position position="158"/>
    </location>
    <ligand>
        <name>L-aspartate</name>
        <dbReference type="ChEBI" id="CHEBI:29991"/>
    </ligand>
</feature>
<comment type="pathway">
    <text evidence="1 7">Pyrimidine metabolism; UMP biosynthesis via de novo pathway; (S)-dihydroorotate from bicarbonate: step 2/3.</text>
</comment>
<dbReference type="HAMAP" id="MF_00001">
    <property type="entry name" value="Asp_carb_tr"/>
    <property type="match status" value="1"/>
</dbReference>
<reference evidence="10 11" key="1">
    <citation type="submission" date="2019-01" db="EMBL/GenBank/DDBJ databases">
        <title>Draft genome sequences of Macrococcus caseolyticus, Macrococcus canis, Macrococcus bohemicus and Macrococcus goetzii.</title>
        <authorList>
            <person name="Mazhar S."/>
            <person name="Altermann E."/>
            <person name="Hill C."/>
            <person name="Mcauliffe O."/>
        </authorList>
    </citation>
    <scope>NUCLEOTIDE SEQUENCE [LARGE SCALE GENOMIC DNA]</scope>
    <source>
        <strain evidence="10 11">DPC7162</strain>
    </source>
</reference>
<dbReference type="SUPFAM" id="SSF53671">
    <property type="entry name" value="Aspartate/ornithine carbamoyltransferase"/>
    <property type="match status" value="1"/>
</dbReference>
<dbReference type="GO" id="GO:0005829">
    <property type="term" value="C:cytosol"/>
    <property type="evidence" value="ECO:0007669"/>
    <property type="project" value="TreeGrafter"/>
</dbReference>
<sequence>MKHLHSITELSNDDIMHTIERAIKIKNGEIPHFENIYTANLFFENSTRTKCSFEMAERKLGFLVIPFETSTSSVTKGESLYDTCKTLESIGCDVLVIRHPENNYYEQLKGLNIPVVNGGDGSGQHPTQCLLDLMTIYEEFGKFEGLEVIICGDILNSRVARSNYYALTNLGADVKFVAPEIWQDHSLPASYVKIDDVINTVDVCMLLRVQHERHINTNRGFSKEGYNAQFGLTKARYEQLKDSAIVLHPAPVNRDVEIDSDLVEAPKSRIFKQMENGVYTRMSILSQVIENNR</sequence>
<evidence type="ECO:0000259" key="8">
    <source>
        <dbReference type="Pfam" id="PF00185"/>
    </source>
</evidence>
<dbReference type="EC" id="2.1.3.2" evidence="7"/>
<comment type="subunit">
    <text evidence="7">Heterododecamer (2C3:3R2) of six catalytic PyrB chains organized as two trimers (C3), and six regulatory PyrI chains organized as three dimers (R2).</text>
</comment>
<dbReference type="InterPro" id="IPR002082">
    <property type="entry name" value="Asp_carbamoyltransf"/>
</dbReference>
<dbReference type="PANTHER" id="PTHR45753:SF6">
    <property type="entry name" value="ASPARTATE CARBAMOYLTRANSFERASE"/>
    <property type="match status" value="1"/>
</dbReference>
<dbReference type="GO" id="GO:0006207">
    <property type="term" value="P:'de novo' pyrimidine nucleobase biosynthetic process"/>
    <property type="evidence" value="ECO:0007669"/>
    <property type="project" value="InterPro"/>
</dbReference>
<dbReference type="EMBL" id="SDQG01000001">
    <property type="protein sequence ID" value="TDM17940.1"/>
    <property type="molecule type" value="Genomic_DNA"/>
</dbReference>
<comment type="function">
    <text evidence="5 7">Catalyzes the condensation of carbamoyl phosphate and aspartate to form carbamoyl aspartate and inorganic phosphate, the committed step in the de novo pyrimidine nucleotide biosynthesis pathway.</text>
</comment>
<dbReference type="PANTHER" id="PTHR45753">
    <property type="entry name" value="ORNITHINE CARBAMOYLTRANSFERASE, MITOCHONDRIAL"/>
    <property type="match status" value="1"/>
</dbReference>
<evidence type="ECO:0000256" key="4">
    <source>
        <dbReference type="ARBA" id="ARBA00022975"/>
    </source>
</evidence>
<feature type="binding site" evidence="7">
    <location>
        <position position="251"/>
    </location>
    <ligand>
        <name>carbamoyl phosphate</name>
        <dbReference type="ChEBI" id="CHEBI:58228"/>
    </ligand>
</feature>
<feature type="binding site" evidence="7">
    <location>
        <position position="48"/>
    </location>
    <ligand>
        <name>carbamoyl phosphate</name>
        <dbReference type="ChEBI" id="CHEBI:58228"/>
    </ligand>
</feature>
<accession>A0A4R6C689</accession>
<dbReference type="PRINTS" id="PR00101">
    <property type="entry name" value="ATCASE"/>
</dbReference>
<feature type="domain" description="Aspartate/ornithine carbamoyltransferase Asp/Orn-binding" evidence="8">
    <location>
        <begin position="144"/>
        <end position="286"/>
    </location>
</feature>
<evidence type="ECO:0000259" key="9">
    <source>
        <dbReference type="Pfam" id="PF02729"/>
    </source>
</evidence>
<dbReference type="NCBIfam" id="NF002032">
    <property type="entry name" value="PRK00856.1"/>
    <property type="match status" value="1"/>
</dbReference>
<comment type="caution">
    <text evidence="10">The sequence shown here is derived from an EMBL/GenBank/DDBJ whole genome shotgun (WGS) entry which is preliminary data.</text>
</comment>
<dbReference type="GO" id="GO:0016597">
    <property type="term" value="F:amino acid binding"/>
    <property type="evidence" value="ECO:0007669"/>
    <property type="project" value="InterPro"/>
</dbReference>
<feature type="binding site" evidence="7">
    <location>
        <position position="76"/>
    </location>
    <ligand>
        <name>L-aspartate</name>
        <dbReference type="ChEBI" id="CHEBI:29991"/>
    </ligand>
</feature>
<comment type="catalytic activity">
    <reaction evidence="6 7">
        <text>carbamoyl phosphate + L-aspartate = N-carbamoyl-L-aspartate + phosphate + H(+)</text>
        <dbReference type="Rhea" id="RHEA:20013"/>
        <dbReference type="ChEBI" id="CHEBI:15378"/>
        <dbReference type="ChEBI" id="CHEBI:29991"/>
        <dbReference type="ChEBI" id="CHEBI:32814"/>
        <dbReference type="ChEBI" id="CHEBI:43474"/>
        <dbReference type="ChEBI" id="CHEBI:58228"/>
        <dbReference type="EC" id="2.1.3.2"/>
    </reaction>
</comment>
<feature type="domain" description="Aspartate/ornithine carbamoyltransferase carbamoyl-P binding" evidence="9">
    <location>
        <begin position="2"/>
        <end position="138"/>
    </location>
</feature>
<evidence type="ECO:0000313" key="11">
    <source>
        <dbReference type="Proteomes" id="UP000294865"/>
    </source>
</evidence>
<evidence type="ECO:0000256" key="2">
    <source>
        <dbReference type="ARBA" id="ARBA00008896"/>
    </source>
</evidence>
<dbReference type="Proteomes" id="UP000294865">
    <property type="component" value="Unassembled WGS sequence"/>
</dbReference>
<dbReference type="Gene3D" id="3.40.50.1370">
    <property type="entry name" value="Aspartate/ornithine carbamoyltransferase"/>
    <property type="match status" value="2"/>
</dbReference>
<dbReference type="RefSeq" id="WP_133418594.1">
    <property type="nucleotide sequence ID" value="NZ_SDGP01000001.1"/>
</dbReference>
<feature type="binding site" evidence="7">
    <location>
        <position position="98"/>
    </location>
    <ligand>
        <name>carbamoyl phosphate</name>
        <dbReference type="ChEBI" id="CHEBI:58228"/>
    </ligand>
</feature>
<comment type="similarity">
    <text evidence="2 7">Belongs to the aspartate/ornithine carbamoyltransferase superfamily. ATCase family.</text>
</comment>
<feature type="binding site" evidence="7">
    <location>
        <position position="128"/>
    </location>
    <ligand>
        <name>carbamoyl phosphate</name>
        <dbReference type="ChEBI" id="CHEBI:58228"/>
    </ligand>
</feature>
<feature type="binding site" evidence="7">
    <location>
        <position position="125"/>
    </location>
    <ligand>
        <name>carbamoyl phosphate</name>
        <dbReference type="ChEBI" id="CHEBI:58228"/>
    </ligand>
</feature>
<feature type="binding site" evidence="7">
    <location>
        <position position="208"/>
    </location>
    <ligand>
        <name>L-aspartate</name>
        <dbReference type="ChEBI" id="CHEBI:29991"/>
    </ligand>
</feature>
<evidence type="ECO:0000313" key="10">
    <source>
        <dbReference type="EMBL" id="TDM17940.1"/>
    </source>
</evidence>
<evidence type="ECO:0000256" key="7">
    <source>
        <dbReference type="HAMAP-Rule" id="MF_00001"/>
    </source>
</evidence>
<keyword evidence="4 7" id="KW-0665">Pyrimidine biosynthesis</keyword>
<evidence type="ECO:0000256" key="6">
    <source>
        <dbReference type="ARBA" id="ARBA00048859"/>
    </source>
</evidence>
<proteinExistence type="inferred from homology"/>
<feature type="binding site" evidence="7">
    <location>
        <position position="49"/>
    </location>
    <ligand>
        <name>carbamoyl phosphate</name>
        <dbReference type="ChEBI" id="CHEBI:58228"/>
    </ligand>
</feature>
<feature type="binding site" evidence="7">
    <location>
        <position position="250"/>
    </location>
    <ligand>
        <name>carbamoyl phosphate</name>
        <dbReference type="ChEBI" id="CHEBI:58228"/>
    </ligand>
</feature>
<dbReference type="InterPro" id="IPR006132">
    <property type="entry name" value="Asp/Orn_carbamoyltranf_P-bd"/>
</dbReference>
<protein>
    <recommendedName>
        <fullName evidence="7">Aspartate carbamoyltransferase</fullName>
        <ecNumber evidence="7">2.1.3.2</ecNumber>
    </recommendedName>
    <alternativeName>
        <fullName evidence="7">Aspartate transcarbamylase</fullName>
        <shortName evidence="7">ATCase</shortName>
    </alternativeName>
</protein>
<dbReference type="UniPathway" id="UPA00070">
    <property type="reaction ID" value="UER00116"/>
</dbReference>
<keyword evidence="3 7" id="KW-0808">Transferase</keyword>
<dbReference type="FunFam" id="3.40.50.1370:FF:000011">
    <property type="entry name" value="Aspartate carbamoyltransferase"/>
    <property type="match status" value="1"/>
</dbReference>
<dbReference type="GO" id="GO:0004070">
    <property type="term" value="F:aspartate carbamoyltransferase activity"/>
    <property type="evidence" value="ECO:0007669"/>
    <property type="project" value="UniProtKB-UniRule"/>
</dbReference>
<dbReference type="NCBIfam" id="TIGR00670">
    <property type="entry name" value="asp_carb_tr"/>
    <property type="match status" value="1"/>
</dbReference>
<name>A0A4R6C689_9STAP</name>
<dbReference type="Pfam" id="PF00185">
    <property type="entry name" value="OTCace"/>
    <property type="match status" value="1"/>
</dbReference>
<evidence type="ECO:0000256" key="3">
    <source>
        <dbReference type="ARBA" id="ARBA00022679"/>
    </source>
</evidence>
<dbReference type="Pfam" id="PF02729">
    <property type="entry name" value="OTCace_N"/>
    <property type="match status" value="1"/>
</dbReference>
<evidence type="ECO:0000256" key="1">
    <source>
        <dbReference type="ARBA" id="ARBA00004852"/>
    </source>
</evidence>
<dbReference type="InterPro" id="IPR036901">
    <property type="entry name" value="Asp/Orn_carbamoylTrfase_sf"/>
</dbReference>
<dbReference type="PROSITE" id="PS00097">
    <property type="entry name" value="CARBAMOYLTRANSFERASE"/>
    <property type="match status" value="1"/>
</dbReference>
<dbReference type="GO" id="GO:0006520">
    <property type="term" value="P:amino acid metabolic process"/>
    <property type="evidence" value="ECO:0007669"/>
    <property type="project" value="InterPro"/>
</dbReference>
<dbReference type="PRINTS" id="PR00100">
    <property type="entry name" value="AOTCASE"/>
</dbReference>
<evidence type="ECO:0000256" key="5">
    <source>
        <dbReference type="ARBA" id="ARBA00043884"/>
    </source>
</evidence>